<keyword evidence="2" id="KW-0238">DNA-binding</keyword>
<dbReference type="GO" id="GO:0031492">
    <property type="term" value="F:nucleosomal DNA binding"/>
    <property type="evidence" value="ECO:0007669"/>
    <property type="project" value="TreeGrafter"/>
</dbReference>
<dbReference type="GO" id="GO:0006334">
    <property type="term" value="P:nucleosome assembly"/>
    <property type="evidence" value="ECO:0007669"/>
    <property type="project" value="InterPro"/>
</dbReference>
<dbReference type="PROSITE" id="PS51504">
    <property type="entry name" value="H15"/>
    <property type="match status" value="1"/>
</dbReference>
<gene>
    <name evidence="6" type="ORF">TAV2_LOCUS20568</name>
</gene>
<evidence type="ECO:0000313" key="6">
    <source>
        <dbReference type="EMBL" id="CAH2073465.1"/>
    </source>
</evidence>
<dbReference type="SUPFAM" id="SSF46785">
    <property type="entry name" value="Winged helix' DNA-binding domain"/>
    <property type="match status" value="1"/>
</dbReference>
<dbReference type="GO" id="GO:0030261">
    <property type="term" value="P:chromosome condensation"/>
    <property type="evidence" value="ECO:0007669"/>
    <property type="project" value="TreeGrafter"/>
</dbReference>
<dbReference type="GO" id="GO:0003690">
    <property type="term" value="F:double-stranded DNA binding"/>
    <property type="evidence" value="ECO:0007669"/>
    <property type="project" value="TreeGrafter"/>
</dbReference>
<evidence type="ECO:0000313" key="7">
    <source>
        <dbReference type="Proteomes" id="UP000836841"/>
    </source>
</evidence>
<feature type="domain" description="H15" evidence="5">
    <location>
        <begin position="32"/>
        <end position="106"/>
    </location>
</feature>
<dbReference type="InterPro" id="IPR036390">
    <property type="entry name" value="WH_DNA-bd_sf"/>
</dbReference>
<dbReference type="PANTHER" id="PTHR11467:SF109">
    <property type="entry name" value="H15 DOMAIN-CONTAINING PROTEIN"/>
    <property type="match status" value="1"/>
</dbReference>
<dbReference type="AlphaFoldDB" id="A0AAU9SSY2"/>
<feature type="compositionally biased region" description="Basic residues" evidence="4">
    <location>
        <begin position="413"/>
        <end position="423"/>
    </location>
</feature>
<dbReference type="EMBL" id="OU466862">
    <property type="protein sequence ID" value="CAH2073465.1"/>
    <property type="molecule type" value="Genomic_DNA"/>
</dbReference>
<organism evidence="6 7">
    <name type="scientific">Thlaspi arvense</name>
    <name type="common">Field penny-cress</name>
    <dbReference type="NCBI Taxonomy" id="13288"/>
    <lineage>
        <taxon>Eukaryota</taxon>
        <taxon>Viridiplantae</taxon>
        <taxon>Streptophyta</taxon>
        <taxon>Embryophyta</taxon>
        <taxon>Tracheophyta</taxon>
        <taxon>Spermatophyta</taxon>
        <taxon>Magnoliopsida</taxon>
        <taxon>eudicotyledons</taxon>
        <taxon>Gunneridae</taxon>
        <taxon>Pentapetalae</taxon>
        <taxon>rosids</taxon>
        <taxon>malvids</taxon>
        <taxon>Brassicales</taxon>
        <taxon>Brassicaceae</taxon>
        <taxon>Thlaspideae</taxon>
        <taxon>Thlaspi</taxon>
    </lineage>
</organism>
<reference evidence="6 7" key="1">
    <citation type="submission" date="2022-03" db="EMBL/GenBank/DDBJ databases">
        <authorList>
            <person name="Nunn A."/>
            <person name="Chopra R."/>
            <person name="Nunn A."/>
            <person name="Contreras Garrido A."/>
        </authorList>
    </citation>
    <scope>NUCLEOTIDE SEQUENCE [LARGE SCALE GENOMIC DNA]</scope>
</reference>
<sequence length="443" mass="50120">MVNLANSRGLLLPGTKLFEQKFLDLCLSRTPDHPTYSAMIFVAITELNKEGGSREEAISEFIKSKYRNLPFAHTSLLSHHLAKLVEKREILCDYNNNSNYCYTLPGEKKNGVASTDAERQSAMITVRTNCQHEEESVRTLKSGDHKVDLFEERGLTKSETSLKRKSCDGINVLEIGDTEVNGVKACLRDSTVEILRKEGVATLPEPEVALEKSETEGRIEVNSEGGELHEVVVLDEQNDVVMEDSSKGKEDLIELISKHRKAKLRRTYNMMEEECVQVKGEAYKTLSECQTEACGNIIALQEMLKQCREKDQQQKNIAVSELDDVSRLPLSMESCKELWKFAHKIQSQLSLIIDSFDEAVVPYNESGGCEIEGTNKEFFKEGPKMRAPRENNGSEILSKQLEQKERGSDSQKKPRTKKTRIKRLRDIGTTVLRKSPRVHNKPI</sequence>
<dbReference type="InterPro" id="IPR036388">
    <property type="entry name" value="WH-like_DNA-bd_sf"/>
</dbReference>
<dbReference type="Pfam" id="PF00538">
    <property type="entry name" value="Linker_histone"/>
    <property type="match status" value="1"/>
</dbReference>
<evidence type="ECO:0000256" key="2">
    <source>
        <dbReference type="ARBA" id="ARBA00023125"/>
    </source>
</evidence>
<feature type="compositionally biased region" description="Basic and acidic residues" evidence="4">
    <location>
        <begin position="379"/>
        <end position="389"/>
    </location>
</feature>
<keyword evidence="3" id="KW-0539">Nucleus</keyword>
<proteinExistence type="predicted"/>
<dbReference type="InterPro" id="IPR005818">
    <property type="entry name" value="Histone_H1/H5_H15"/>
</dbReference>
<accession>A0AAU9SSY2</accession>
<dbReference type="GO" id="GO:0000786">
    <property type="term" value="C:nucleosome"/>
    <property type="evidence" value="ECO:0007669"/>
    <property type="project" value="InterPro"/>
</dbReference>
<comment type="subcellular location">
    <subcellularLocation>
        <location evidence="1">Nucleus</location>
    </subcellularLocation>
</comment>
<feature type="compositionally biased region" description="Basic and acidic residues" evidence="4">
    <location>
        <begin position="401"/>
        <end position="412"/>
    </location>
</feature>
<evidence type="ECO:0000259" key="5">
    <source>
        <dbReference type="PROSITE" id="PS51504"/>
    </source>
</evidence>
<dbReference type="Proteomes" id="UP000836841">
    <property type="component" value="Chromosome 6"/>
</dbReference>
<evidence type="ECO:0000256" key="1">
    <source>
        <dbReference type="ARBA" id="ARBA00004123"/>
    </source>
</evidence>
<keyword evidence="7" id="KW-1185">Reference proteome</keyword>
<dbReference type="Gene3D" id="1.10.10.10">
    <property type="entry name" value="Winged helix-like DNA-binding domain superfamily/Winged helix DNA-binding domain"/>
    <property type="match status" value="1"/>
</dbReference>
<feature type="compositionally biased region" description="Basic residues" evidence="4">
    <location>
        <begin position="434"/>
        <end position="443"/>
    </location>
</feature>
<evidence type="ECO:0000256" key="3">
    <source>
        <dbReference type="ARBA" id="ARBA00023242"/>
    </source>
</evidence>
<dbReference type="GO" id="GO:0005730">
    <property type="term" value="C:nucleolus"/>
    <property type="evidence" value="ECO:0007669"/>
    <property type="project" value="TreeGrafter"/>
</dbReference>
<dbReference type="GO" id="GO:0045910">
    <property type="term" value="P:negative regulation of DNA recombination"/>
    <property type="evidence" value="ECO:0007669"/>
    <property type="project" value="TreeGrafter"/>
</dbReference>
<evidence type="ECO:0000256" key="4">
    <source>
        <dbReference type="SAM" id="MobiDB-lite"/>
    </source>
</evidence>
<dbReference type="PANTHER" id="PTHR11467">
    <property type="entry name" value="HISTONE H1"/>
    <property type="match status" value="1"/>
</dbReference>
<feature type="region of interest" description="Disordered" evidence="4">
    <location>
        <begin position="379"/>
        <end position="443"/>
    </location>
</feature>
<dbReference type="SMART" id="SM00526">
    <property type="entry name" value="H15"/>
    <property type="match status" value="1"/>
</dbReference>
<name>A0AAU9SSY2_THLAR</name>
<protein>
    <recommendedName>
        <fullName evidence="5">H15 domain-containing protein</fullName>
    </recommendedName>
</protein>